<dbReference type="Proteomes" id="UP000324222">
    <property type="component" value="Unassembled WGS sequence"/>
</dbReference>
<reference evidence="2 3" key="1">
    <citation type="submission" date="2019-05" db="EMBL/GenBank/DDBJ databases">
        <title>Another draft genome of Portunus trituberculatus and its Hox gene families provides insights of decapod evolution.</title>
        <authorList>
            <person name="Jeong J.-H."/>
            <person name="Song I."/>
            <person name="Kim S."/>
            <person name="Choi T."/>
            <person name="Kim D."/>
            <person name="Ryu S."/>
            <person name="Kim W."/>
        </authorList>
    </citation>
    <scope>NUCLEOTIDE SEQUENCE [LARGE SCALE GENOMIC DNA]</scope>
    <source>
        <tissue evidence="2">Muscle</tissue>
    </source>
</reference>
<evidence type="ECO:0000256" key="1">
    <source>
        <dbReference type="SAM" id="MobiDB-lite"/>
    </source>
</evidence>
<feature type="compositionally biased region" description="Basic and acidic residues" evidence="1">
    <location>
        <begin position="49"/>
        <end position="62"/>
    </location>
</feature>
<accession>A0A5B7FLA7</accession>
<comment type="caution">
    <text evidence="2">The sequence shown here is derived from an EMBL/GenBank/DDBJ whole genome shotgun (WGS) entry which is preliminary data.</text>
</comment>
<organism evidence="2 3">
    <name type="scientific">Portunus trituberculatus</name>
    <name type="common">Swimming crab</name>
    <name type="synonym">Neptunus trituberculatus</name>
    <dbReference type="NCBI Taxonomy" id="210409"/>
    <lineage>
        <taxon>Eukaryota</taxon>
        <taxon>Metazoa</taxon>
        <taxon>Ecdysozoa</taxon>
        <taxon>Arthropoda</taxon>
        <taxon>Crustacea</taxon>
        <taxon>Multicrustacea</taxon>
        <taxon>Malacostraca</taxon>
        <taxon>Eumalacostraca</taxon>
        <taxon>Eucarida</taxon>
        <taxon>Decapoda</taxon>
        <taxon>Pleocyemata</taxon>
        <taxon>Brachyura</taxon>
        <taxon>Eubrachyura</taxon>
        <taxon>Portunoidea</taxon>
        <taxon>Portunidae</taxon>
        <taxon>Portuninae</taxon>
        <taxon>Portunus</taxon>
    </lineage>
</organism>
<gene>
    <name evidence="2" type="ORF">E2C01_039918</name>
</gene>
<evidence type="ECO:0000313" key="3">
    <source>
        <dbReference type="Proteomes" id="UP000324222"/>
    </source>
</evidence>
<feature type="compositionally biased region" description="Basic and acidic residues" evidence="1">
    <location>
        <begin position="27"/>
        <end position="42"/>
    </location>
</feature>
<name>A0A5B7FLA7_PORTR</name>
<evidence type="ECO:0000313" key="2">
    <source>
        <dbReference type="EMBL" id="MPC46205.1"/>
    </source>
</evidence>
<dbReference type="EMBL" id="VSRR010007094">
    <property type="protein sequence ID" value="MPC46205.1"/>
    <property type="molecule type" value="Genomic_DNA"/>
</dbReference>
<sequence length="77" mass="8443">MESDKCGRPGAVGRDIAVRGGGGGGVESRKLEKEVWEPDSHLAPRSPRPQKERNGERLRDLNGKVGTVGGRRRRPDR</sequence>
<feature type="region of interest" description="Disordered" evidence="1">
    <location>
        <begin position="1"/>
        <end position="77"/>
    </location>
</feature>
<protein>
    <submittedName>
        <fullName evidence="2">Uncharacterized protein</fullName>
    </submittedName>
</protein>
<keyword evidence="3" id="KW-1185">Reference proteome</keyword>
<dbReference type="AlphaFoldDB" id="A0A5B7FLA7"/>
<proteinExistence type="predicted"/>